<dbReference type="Proteomes" id="UP000663873">
    <property type="component" value="Unassembled WGS sequence"/>
</dbReference>
<comment type="caution">
    <text evidence="2">The sequence shown here is derived from an EMBL/GenBank/DDBJ whole genome shotgun (WGS) entry which is preliminary data.</text>
</comment>
<dbReference type="EMBL" id="CAJOBP010005408">
    <property type="protein sequence ID" value="CAF4468726.1"/>
    <property type="molecule type" value="Genomic_DNA"/>
</dbReference>
<name>A0A820TNT9_9BILA</name>
<feature type="compositionally biased region" description="Basic and acidic residues" evidence="1">
    <location>
        <begin position="377"/>
        <end position="392"/>
    </location>
</feature>
<dbReference type="AlphaFoldDB" id="A0A820TNT9"/>
<reference evidence="2" key="1">
    <citation type="submission" date="2021-02" db="EMBL/GenBank/DDBJ databases">
        <authorList>
            <person name="Nowell W R."/>
        </authorList>
    </citation>
    <scope>NUCLEOTIDE SEQUENCE</scope>
</reference>
<keyword evidence="3" id="KW-1185">Reference proteome</keyword>
<gene>
    <name evidence="2" type="ORF">UJA718_LOCUS24025</name>
</gene>
<organism evidence="2 3">
    <name type="scientific">Rotaria socialis</name>
    <dbReference type="NCBI Taxonomy" id="392032"/>
    <lineage>
        <taxon>Eukaryota</taxon>
        <taxon>Metazoa</taxon>
        <taxon>Spiralia</taxon>
        <taxon>Gnathifera</taxon>
        <taxon>Rotifera</taxon>
        <taxon>Eurotatoria</taxon>
        <taxon>Bdelloidea</taxon>
        <taxon>Philodinida</taxon>
        <taxon>Philodinidae</taxon>
        <taxon>Rotaria</taxon>
    </lineage>
</organism>
<evidence type="ECO:0000313" key="2">
    <source>
        <dbReference type="EMBL" id="CAF4468726.1"/>
    </source>
</evidence>
<protein>
    <submittedName>
        <fullName evidence="2">Uncharacterized protein</fullName>
    </submittedName>
</protein>
<feature type="region of interest" description="Disordered" evidence="1">
    <location>
        <begin position="374"/>
        <end position="401"/>
    </location>
</feature>
<sequence>KAPYFAVYGTEIYDRNTEPCNTAKYGDLPSYTTVLHMTETQSSVSTKFEFLVDLNRQEQVDQLQRALANRKEIDNVNLNLSSKRLVLDTSLQSSTIQRLIEQTLGTNVVLLGTNMIRPIDPPLPSDHLNLDEYHLKSLFTTTAHTISEIGVGGEFVEKLESSVINSQADKPTHEMKEIRPELGRIYMLRLSIPEAFGIFKGGEPEISSFASCASSSTRSSAKSSESPTKPKNKRYYKRPCMVLFTHSGSTTVLGISRFHGHDPASTNPDTTIILPELTRDYVFKHLLSIYPNPPVFGRNSIKTKSIRPSTYFKPDEKHYLILKPISVSSGYEWPNPIPDFVEPHELHYISQIIFELTTEQRQSSMSNSQLQILVINPEDKTDDDKKDTDDAKTTTTSSSSSLSMPRFEQYLLQNDLNNSYQVEQWLNNLESSSNSAVEDILEGLSIDFTIK</sequence>
<evidence type="ECO:0000256" key="1">
    <source>
        <dbReference type="SAM" id="MobiDB-lite"/>
    </source>
</evidence>
<evidence type="ECO:0000313" key="3">
    <source>
        <dbReference type="Proteomes" id="UP000663873"/>
    </source>
</evidence>
<proteinExistence type="predicted"/>
<feature type="non-terminal residue" evidence="2">
    <location>
        <position position="1"/>
    </location>
</feature>
<accession>A0A820TNT9</accession>